<feature type="transmembrane region" description="Helical" evidence="1">
    <location>
        <begin position="161"/>
        <end position="187"/>
    </location>
</feature>
<feature type="transmembrane region" description="Helical" evidence="1">
    <location>
        <begin position="251"/>
        <end position="268"/>
    </location>
</feature>
<keyword evidence="1" id="KW-0472">Membrane</keyword>
<feature type="transmembrane region" description="Helical" evidence="1">
    <location>
        <begin position="216"/>
        <end position="239"/>
    </location>
</feature>
<proteinExistence type="predicted"/>
<dbReference type="RefSeq" id="WP_254267635.1">
    <property type="nucleotide sequence ID" value="NZ_CP100400.1"/>
</dbReference>
<dbReference type="EMBL" id="JBHSHT010000001">
    <property type="protein sequence ID" value="MFC4822853.1"/>
    <property type="molecule type" value="Genomic_DNA"/>
</dbReference>
<dbReference type="InterPro" id="IPR007163">
    <property type="entry name" value="VCA0040-like"/>
</dbReference>
<dbReference type="Pfam" id="PF04018">
    <property type="entry name" value="VCA0040-like"/>
    <property type="match status" value="1"/>
</dbReference>
<dbReference type="Proteomes" id="UP001595945">
    <property type="component" value="Unassembled WGS sequence"/>
</dbReference>
<accession>A0ABD5PX43</accession>
<reference evidence="2 3" key="1">
    <citation type="journal article" date="2019" name="Int. J. Syst. Evol. Microbiol.">
        <title>The Global Catalogue of Microorganisms (GCM) 10K type strain sequencing project: providing services to taxonomists for standard genome sequencing and annotation.</title>
        <authorList>
            <consortium name="The Broad Institute Genomics Platform"/>
            <consortium name="The Broad Institute Genome Sequencing Center for Infectious Disease"/>
            <person name="Wu L."/>
            <person name="Ma J."/>
        </authorList>
    </citation>
    <scope>NUCLEOTIDE SEQUENCE [LARGE SCALE GENOMIC DNA]</scope>
    <source>
        <strain evidence="2 3">XZYJ18</strain>
    </source>
</reference>
<name>A0ABD5PX43_9EURY</name>
<keyword evidence="1" id="KW-0812">Transmembrane</keyword>
<feature type="transmembrane region" description="Helical" evidence="1">
    <location>
        <begin position="74"/>
        <end position="98"/>
    </location>
</feature>
<organism evidence="2 3">
    <name type="scientific">Halorussus aquaticus</name>
    <dbReference type="NCBI Taxonomy" id="2953748"/>
    <lineage>
        <taxon>Archaea</taxon>
        <taxon>Methanobacteriati</taxon>
        <taxon>Methanobacteriota</taxon>
        <taxon>Stenosarchaea group</taxon>
        <taxon>Halobacteria</taxon>
        <taxon>Halobacteriales</taxon>
        <taxon>Haladaptataceae</taxon>
        <taxon>Halorussus</taxon>
    </lineage>
</organism>
<gene>
    <name evidence="2" type="ORF">ACFO9K_01120</name>
</gene>
<keyword evidence="3" id="KW-1185">Reference proteome</keyword>
<feature type="transmembrane region" description="Helical" evidence="1">
    <location>
        <begin position="134"/>
        <end position="155"/>
    </location>
</feature>
<feature type="transmembrane region" description="Helical" evidence="1">
    <location>
        <begin position="104"/>
        <end position="122"/>
    </location>
</feature>
<dbReference type="GeneID" id="73046105"/>
<evidence type="ECO:0000313" key="3">
    <source>
        <dbReference type="Proteomes" id="UP001595945"/>
    </source>
</evidence>
<comment type="caution">
    <text evidence="2">The sequence shown here is derived from an EMBL/GenBank/DDBJ whole genome shotgun (WGS) entry which is preliminary data.</text>
</comment>
<sequence length="324" mass="33686">MRELLSIYLKGVFMGIAEGVPGVSGGTIALITGIYERLVGAIAAFDPRVVTDLPRAYDSEARGRIVSMLREMDVVFLAVLLAGMISAIVAVTGAILSVKESNPAVLYGFFFGLIAASAVALWTEVRLDTNAERAAAVVGFVAAFLLAGVSSATSVPHSPVVLFLAGGFAVTAMVLPGVSGAFLLLLFGQYNFMSNALHDFIDEAIAVLRGGSLDSLVGPAVAVTSFCAGAAVGVLTFARVVEWALSNYREVTLTFLVALMVGALRLPAAEVVTAEGAWPVARVAAVALATLAGGAAVLLVDYYTDDLDYVEDEHTDPTPAPRND</sequence>
<protein>
    <submittedName>
        <fullName evidence="2">DUF368 domain-containing protein</fullName>
    </submittedName>
</protein>
<feature type="transmembrane region" description="Helical" evidence="1">
    <location>
        <begin position="280"/>
        <end position="300"/>
    </location>
</feature>
<keyword evidence="1" id="KW-1133">Transmembrane helix</keyword>
<evidence type="ECO:0000313" key="2">
    <source>
        <dbReference type="EMBL" id="MFC4822853.1"/>
    </source>
</evidence>
<evidence type="ECO:0000256" key="1">
    <source>
        <dbReference type="SAM" id="Phobius"/>
    </source>
</evidence>
<dbReference type="PANTHER" id="PTHR37308:SF1">
    <property type="entry name" value="POLYPRENYL-PHOSPHATE TRANSPORTER"/>
    <property type="match status" value="1"/>
</dbReference>
<dbReference type="PANTHER" id="PTHR37308">
    <property type="entry name" value="INTEGRAL MEMBRANE PROTEIN"/>
    <property type="match status" value="1"/>
</dbReference>
<dbReference type="AlphaFoldDB" id="A0ABD5PX43"/>